<name>A0A9W6X5I4_9STRA</name>
<reference evidence="1" key="1">
    <citation type="submission" date="2023-04" db="EMBL/GenBank/DDBJ databases">
        <title>Phytophthora fragariaefolia NBRC 109709.</title>
        <authorList>
            <person name="Ichikawa N."/>
            <person name="Sato H."/>
            <person name="Tonouchi N."/>
        </authorList>
    </citation>
    <scope>NUCLEOTIDE SEQUENCE</scope>
    <source>
        <strain evidence="1">NBRC 109709</strain>
    </source>
</reference>
<accession>A0A9W6X5I4</accession>
<evidence type="ECO:0000313" key="2">
    <source>
        <dbReference type="Proteomes" id="UP001165121"/>
    </source>
</evidence>
<dbReference type="OrthoDB" id="79176at2759"/>
<proteinExistence type="predicted"/>
<dbReference type="EMBL" id="BSXT01000658">
    <property type="protein sequence ID" value="GMF31934.1"/>
    <property type="molecule type" value="Genomic_DNA"/>
</dbReference>
<dbReference type="Proteomes" id="UP001165121">
    <property type="component" value="Unassembled WGS sequence"/>
</dbReference>
<evidence type="ECO:0000313" key="1">
    <source>
        <dbReference type="EMBL" id="GMF31934.1"/>
    </source>
</evidence>
<keyword evidence="2" id="KW-1185">Reference proteome</keyword>
<gene>
    <name evidence="1" type="ORF">Pfra01_000746100</name>
</gene>
<organism evidence="1 2">
    <name type="scientific">Phytophthora fragariaefolia</name>
    <dbReference type="NCBI Taxonomy" id="1490495"/>
    <lineage>
        <taxon>Eukaryota</taxon>
        <taxon>Sar</taxon>
        <taxon>Stramenopiles</taxon>
        <taxon>Oomycota</taxon>
        <taxon>Peronosporomycetes</taxon>
        <taxon>Peronosporales</taxon>
        <taxon>Peronosporaceae</taxon>
        <taxon>Phytophthora</taxon>
    </lineage>
</organism>
<sequence>MPDFPSVQVTEHPQLYDGSADSLAAPVDIPLVEALVAPPRMINCKTTHSPATTGTSNVKIHAYVNRVVKAASEVQANAKPTPHLTSHSFRRGGAQHDNGDPALCAKWSFDRGTWNMNATNKTLRMFLTLQKKFKRLREYLVVGSRQEALCCAYGFFTNTGF</sequence>
<comment type="caution">
    <text evidence="1">The sequence shown here is derived from an EMBL/GenBank/DDBJ whole genome shotgun (WGS) entry which is preliminary data.</text>
</comment>
<protein>
    <submittedName>
        <fullName evidence="1">Unnamed protein product</fullName>
    </submittedName>
</protein>
<dbReference type="AlphaFoldDB" id="A0A9W6X5I4"/>